<dbReference type="PANTHER" id="PTHR39218">
    <property type="entry name" value="OXIDOREDUCTASE 14 KDA SUBUNIT, PUTATIVE (AFU_ORTHOLOGUE AFUA_1G12110)-RELATED"/>
    <property type="match status" value="1"/>
</dbReference>
<proteinExistence type="predicted"/>
<evidence type="ECO:0000313" key="2">
    <source>
        <dbReference type="Proteomes" id="UP000053477"/>
    </source>
</evidence>
<reference evidence="1 2" key="1">
    <citation type="submission" date="2015-04" db="EMBL/GenBank/DDBJ databases">
        <title>Complete genome sequence of Schizopora paradoxa KUC8140, a cosmopolitan wood degrader in East Asia.</title>
        <authorList>
            <consortium name="DOE Joint Genome Institute"/>
            <person name="Min B."/>
            <person name="Park H."/>
            <person name="Jang Y."/>
            <person name="Kim J.-J."/>
            <person name="Kim K.H."/>
            <person name="Pangilinan J."/>
            <person name="Lipzen A."/>
            <person name="Riley R."/>
            <person name="Grigoriev I.V."/>
            <person name="Spatafora J.W."/>
            <person name="Choi I.-G."/>
        </authorList>
    </citation>
    <scope>NUCLEOTIDE SEQUENCE [LARGE SCALE GENOMIC DNA]</scope>
    <source>
        <strain evidence="1 2">KUC8140</strain>
    </source>
</reference>
<gene>
    <name evidence="1" type="ORF">SCHPADRAFT_588956</name>
</gene>
<organism evidence="1 2">
    <name type="scientific">Schizopora paradoxa</name>
    <dbReference type="NCBI Taxonomy" id="27342"/>
    <lineage>
        <taxon>Eukaryota</taxon>
        <taxon>Fungi</taxon>
        <taxon>Dikarya</taxon>
        <taxon>Basidiomycota</taxon>
        <taxon>Agaricomycotina</taxon>
        <taxon>Agaricomycetes</taxon>
        <taxon>Hymenochaetales</taxon>
        <taxon>Schizoporaceae</taxon>
        <taxon>Schizopora</taxon>
    </lineage>
</organism>
<keyword evidence="2" id="KW-1185">Reference proteome</keyword>
<dbReference type="Proteomes" id="UP000053477">
    <property type="component" value="Unassembled WGS sequence"/>
</dbReference>
<name>A0A0H2RBW7_9AGAM</name>
<dbReference type="PANTHER" id="PTHR39218:SF1">
    <property type="entry name" value="OXIDOREDUCTASE 14 KDA SUBUNIT, PUTATIVE (AFU_ORTHOLOGUE AFUA_1G12110)-RELATED"/>
    <property type="match status" value="1"/>
</dbReference>
<sequence>MALLSSILGFSAVGLAARIGQLGIQKRNLFENIGGHAFSMAAFGYIGYWAHKWDIRAAELVAEKRAAIAESRQLRAEALQA</sequence>
<dbReference type="EMBL" id="KQ086072">
    <property type="protein sequence ID" value="KLO08927.1"/>
    <property type="molecule type" value="Genomic_DNA"/>
</dbReference>
<evidence type="ECO:0000313" key="1">
    <source>
        <dbReference type="EMBL" id="KLO08927.1"/>
    </source>
</evidence>
<protein>
    <submittedName>
        <fullName evidence="1">Uncharacterized protein</fullName>
    </submittedName>
</protein>
<dbReference type="OrthoDB" id="2141050at2759"/>
<accession>A0A0H2RBW7</accession>
<dbReference type="STRING" id="27342.A0A0H2RBW7"/>
<dbReference type="AlphaFoldDB" id="A0A0H2RBW7"/>
<dbReference type="InParanoid" id="A0A0H2RBW7"/>